<dbReference type="CDD" id="cd00093">
    <property type="entry name" value="HTH_XRE"/>
    <property type="match status" value="1"/>
</dbReference>
<dbReference type="InterPro" id="IPR027417">
    <property type="entry name" value="P-loop_NTPase"/>
</dbReference>
<evidence type="ECO:0000313" key="5">
    <source>
        <dbReference type="Proteomes" id="UP000293291"/>
    </source>
</evidence>
<dbReference type="GO" id="GO:0005524">
    <property type="term" value="F:ATP binding"/>
    <property type="evidence" value="ECO:0007669"/>
    <property type="project" value="UniProtKB-KW"/>
</dbReference>
<keyword evidence="5" id="KW-1185">Reference proteome</keyword>
<dbReference type="SUPFAM" id="SSF48452">
    <property type="entry name" value="TPR-like"/>
    <property type="match status" value="1"/>
</dbReference>
<name>A0A4Q2SA62_9ACTN</name>
<dbReference type="InterPro" id="IPR001387">
    <property type="entry name" value="Cro/C1-type_HTH"/>
</dbReference>
<sequence length="963" mass="103004">MSALPRPDLPPGPHRDLVTALHDLHHRAGWPSLRTLARETGVSHTTVSKTLSSPTLPSWGTLELIVEAMGGDTTHFHDLWLTASTPIDGAATPSATRITGRITELAAVRRHLETGTGLLLVTGEAGIGKTTLIRAAVEQAGAFVTLGHCLPMSTEAPLMPVADALRTILDADGSWFADALRECPAFVPRALQRLLPELDAGDPGMDTSQQHLFAAVARLIARLNDRRPLGFVMEDLHWADTTTLDLVEHLVASGANVSLVGSWRTHDPTVSAVHVDWLGRVQRLVGPSDDLPPLSPNETAEQLRLLVGASATPELAARIHGRSCGNPLFTAHLAAGLATSEAMPRFLAEVLDRRLGDLGDVAGRLAAVLGTSDRDLPAGVLGEAARVPPAALLVGLKELTARELVTQDAQDRVALSHPLLAEAARRRLVAGEARAVHAALAAALDAQPTRREHAAEIAAHWRQAGEPGAELGARAEAARLAHLRTAPKEESEHWLRALEIDEESPDLAPAFDRAEAVIGAIDALQLCNRLEDALALARTALKRVGQVDPLTEAEILRRAALMEAIAADDGDACLALTDRAMELLRALPPSECLVHTLDLRANELSRGGAHEEAVATVRQALEIATDLGDHGLYYGSSATLLWQLAHQGDLSAALRQLALARERHPAPAEPHREAYMSMCVSDALLLHRRPAAEVIAATRRAFDVAAEFGLEFHLLTIVRANVAEALLNSGEISRAAQELAAVRSSDAYDEWPLRVVRAFVQIAQDAPDEALATLEHMPDLRRTNNLTICRARATAQLWQGRADLAWPAIRDALELALADPGIGDFGESYVTAARAAADLATQGGPTPGTLSAELLDLRRRAAVDPLAPGPMPVCRDAWAATWNAERARLLTQDTTDLWTVAAAAHDRVNSPHDAAYCRWRAAQCALRDGQGSLAGRLLTRAASDAREHVPLSRAITATGADTR</sequence>
<protein>
    <recommendedName>
        <fullName evidence="3">Orc1-like AAA ATPase domain-containing protein</fullName>
    </recommendedName>
</protein>
<evidence type="ECO:0000259" key="3">
    <source>
        <dbReference type="Pfam" id="PF13191"/>
    </source>
</evidence>
<reference evidence="4 5" key="1">
    <citation type="submission" date="2019-01" db="EMBL/GenBank/DDBJ databases">
        <title>Novel species of Nocardioides.</title>
        <authorList>
            <person name="Liu Q."/>
            <person name="Xin Y.-H."/>
        </authorList>
    </citation>
    <scope>NUCLEOTIDE SEQUENCE [LARGE SCALE GENOMIC DNA]</scope>
    <source>
        <strain evidence="4 5">CGMCC 4.6875</strain>
    </source>
</reference>
<organism evidence="4 5">
    <name type="scientific">Nocardioides ganghwensis</name>
    <dbReference type="NCBI Taxonomy" id="252230"/>
    <lineage>
        <taxon>Bacteria</taxon>
        <taxon>Bacillati</taxon>
        <taxon>Actinomycetota</taxon>
        <taxon>Actinomycetes</taxon>
        <taxon>Propionibacteriales</taxon>
        <taxon>Nocardioidaceae</taxon>
        <taxon>Nocardioides</taxon>
    </lineage>
</organism>
<dbReference type="Gene3D" id="3.40.50.300">
    <property type="entry name" value="P-loop containing nucleotide triphosphate hydrolases"/>
    <property type="match status" value="1"/>
</dbReference>
<dbReference type="OrthoDB" id="5476461at2"/>
<dbReference type="PANTHER" id="PTHR16305">
    <property type="entry name" value="TESTICULAR SOLUBLE ADENYLYL CYCLASE"/>
    <property type="match status" value="1"/>
</dbReference>
<gene>
    <name evidence="4" type="ORF">EUA07_14940</name>
</gene>
<feature type="domain" description="Orc1-like AAA ATPase" evidence="3">
    <location>
        <begin position="98"/>
        <end position="254"/>
    </location>
</feature>
<evidence type="ECO:0000313" key="4">
    <source>
        <dbReference type="EMBL" id="RYC00073.1"/>
    </source>
</evidence>
<evidence type="ECO:0000256" key="1">
    <source>
        <dbReference type="ARBA" id="ARBA00022741"/>
    </source>
</evidence>
<keyword evidence="1" id="KW-0547">Nucleotide-binding</keyword>
<dbReference type="GO" id="GO:0004016">
    <property type="term" value="F:adenylate cyclase activity"/>
    <property type="evidence" value="ECO:0007669"/>
    <property type="project" value="TreeGrafter"/>
</dbReference>
<comment type="caution">
    <text evidence="4">The sequence shown here is derived from an EMBL/GenBank/DDBJ whole genome shotgun (WGS) entry which is preliminary data.</text>
</comment>
<dbReference type="InterPro" id="IPR011990">
    <property type="entry name" value="TPR-like_helical_dom_sf"/>
</dbReference>
<dbReference type="SUPFAM" id="SSF52540">
    <property type="entry name" value="P-loop containing nucleoside triphosphate hydrolases"/>
    <property type="match status" value="1"/>
</dbReference>
<keyword evidence="2" id="KW-0067">ATP-binding</keyword>
<proteinExistence type="predicted"/>
<dbReference type="Proteomes" id="UP000293291">
    <property type="component" value="Unassembled WGS sequence"/>
</dbReference>
<dbReference type="EMBL" id="SDWU01000016">
    <property type="protein sequence ID" value="RYC00073.1"/>
    <property type="molecule type" value="Genomic_DNA"/>
</dbReference>
<dbReference type="GO" id="GO:0005737">
    <property type="term" value="C:cytoplasm"/>
    <property type="evidence" value="ECO:0007669"/>
    <property type="project" value="TreeGrafter"/>
</dbReference>
<dbReference type="PANTHER" id="PTHR16305:SF28">
    <property type="entry name" value="GUANYLATE CYCLASE DOMAIN-CONTAINING PROTEIN"/>
    <property type="match status" value="1"/>
</dbReference>
<dbReference type="AlphaFoldDB" id="A0A4Q2SA62"/>
<dbReference type="Pfam" id="PF13191">
    <property type="entry name" value="AAA_16"/>
    <property type="match status" value="1"/>
</dbReference>
<evidence type="ECO:0000256" key="2">
    <source>
        <dbReference type="ARBA" id="ARBA00022840"/>
    </source>
</evidence>
<accession>A0A4Q2SA62</accession>
<dbReference type="RefSeq" id="WP_129455969.1">
    <property type="nucleotide sequence ID" value="NZ_JACXYX010000001.1"/>
</dbReference>
<dbReference type="InterPro" id="IPR041664">
    <property type="entry name" value="AAA_16"/>
</dbReference>